<dbReference type="OrthoDB" id="6516747at2759"/>
<dbReference type="Proteomes" id="UP000288716">
    <property type="component" value="Unassembled WGS sequence"/>
</dbReference>
<name>A0A443SVP3_9ACAR</name>
<proteinExistence type="predicted"/>
<accession>A0A443SVP3</accession>
<dbReference type="VEuPathDB" id="VectorBase:LDEU000440"/>
<dbReference type="EMBL" id="NCKV01000120">
    <property type="protein sequence ID" value="RWS31596.1"/>
    <property type="molecule type" value="Genomic_DNA"/>
</dbReference>
<keyword evidence="1" id="KW-0732">Signal</keyword>
<protein>
    <submittedName>
        <fullName evidence="2">Uncharacterized protein</fullName>
    </submittedName>
</protein>
<organism evidence="2 3">
    <name type="scientific">Leptotrombidium deliense</name>
    <dbReference type="NCBI Taxonomy" id="299467"/>
    <lineage>
        <taxon>Eukaryota</taxon>
        <taxon>Metazoa</taxon>
        <taxon>Ecdysozoa</taxon>
        <taxon>Arthropoda</taxon>
        <taxon>Chelicerata</taxon>
        <taxon>Arachnida</taxon>
        <taxon>Acari</taxon>
        <taxon>Acariformes</taxon>
        <taxon>Trombidiformes</taxon>
        <taxon>Prostigmata</taxon>
        <taxon>Anystina</taxon>
        <taxon>Parasitengona</taxon>
        <taxon>Trombiculoidea</taxon>
        <taxon>Trombiculidae</taxon>
        <taxon>Leptotrombidium</taxon>
    </lineage>
</organism>
<feature type="signal peptide" evidence="1">
    <location>
        <begin position="1"/>
        <end position="31"/>
    </location>
</feature>
<gene>
    <name evidence="2" type="ORF">B4U80_01653</name>
</gene>
<evidence type="ECO:0000313" key="3">
    <source>
        <dbReference type="Proteomes" id="UP000288716"/>
    </source>
</evidence>
<evidence type="ECO:0000313" key="2">
    <source>
        <dbReference type="EMBL" id="RWS31596.1"/>
    </source>
</evidence>
<feature type="chain" id="PRO_5018988139" evidence="1">
    <location>
        <begin position="32"/>
        <end position="106"/>
    </location>
</feature>
<dbReference type="AlphaFoldDB" id="A0A443SVP3"/>
<keyword evidence="3" id="KW-1185">Reference proteome</keyword>
<sequence length="106" mass="12571">MKRTNVSSGLCQFSLKLVVILVIVCVSLTSGSTYRCFSPCRRSEDDFGCRRCRFREPLRFGKRSEIESNSEYTFFPKQKTRKYLQIPLLFRSPKYIYNVPFYGNKW</sequence>
<reference evidence="2 3" key="1">
    <citation type="journal article" date="2018" name="Gigascience">
        <title>Genomes of trombidid mites reveal novel predicted allergens and laterally-transferred genes associated with secondary metabolism.</title>
        <authorList>
            <person name="Dong X."/>
            <person name="Chaisiri K."/>
            <person name="Xia D."/>
            <person name="Armstrong S.D."/>
            <person name="Fang Y."/>
            <person name="Donnelly M.J."/>
            <person name="Kadowaki T."/>
            <person name="McGarry J.W."/>
            <person name="Darby A.C."/>
            <person name="Makepeace B.L."/>
        </authorList>
    </citation>
    <scope>NUCLEOTIDE SEQUENCE [LARGE SCALE GENOMIC DNA]</scope>
    <source>
        <strain evidence="2">UoL-UT</strain>
    </source>
</reference>
<comment type="caution">
    <text evidence="2">The sequence shown here is derived from an EMBL/GenBank/DDBJ whole genome shotgun (WGS) entry which is preliminary data.</text>
</comment>
<evidence type="ECO:0000256" key="1">
    <source>
        <dbReference type="SAM" id="SignalP"/>
    </source>
</evidence>